<dbReference type="PROSITE" id="PS00622">
    <property type="entry name" value="HTH_LUXR_1"/>
    <property type="match status" value="1"/>
</dbReference>
<dbReference type="RefSeq" id="WP_147161368.1">
    <property type="nucleotide sequence ID" value="NZ_BJYR01000035.1"/>
</dbReference>
<dbReference type="PANTHER" id="PTHR44688">
    <property type="entry name" value="DNA-BINDING TRANSCRIPTIONAL ACTIVATOR DEVR_DOSR"/>
    <property type="match status" value="1"/>
</dbReference>
<dbReference type="GO" id="GO:0003677">
    <property type="term" value="F:DNA binding"/>
    <property type="evidence" value="ECO:0007669"/>
    <property type="project" value="UniProtKB-KW"/>
</dbReference>
<keyword evidence="2" id="KW-0238">DNA-binding</keyword>
<dbReference type="SMART" id="SM00421">
    <property type="entry name" value="HTH_LUXR"/>
    <property type="match status" value="1"/>
</dbReference>
<evidence type="ECO:0000313" key="6">
    <source>
        <dbReference type="Proteomes" id="UP000321464"/>
    </source>
</evidence>
<dbReference type="Pfam" id="PF00196">
    <property type="entry name" value="GerE"/>
    <property type="match status" value="1"/>
</dbReference>
<feature type="domain" description="HTH luxR-type" evidence="4">
    <location>
        <begin position="183"/>
        <end position="248"/>
    </location>
</feature>
<dbReference type="OrthoDB" id="3170288at2"/>
<accession>A0A512ARE6</accession>
<keyword evidence="6" id="KW-1185">Reference proteome</keyword>
<dbReference type="AlphaFoldDB" id="A0A512ARE6"/>
<keyword evidence="3" id="KW-0804">Transcription</keyword>
<keyword evidence="1" id="KW-0805">Transcription regulation</keyword>
<dbReference type="SUPFAM" id="SSF75516">
    <property type="entry name" value="Pheromone-binding domain of LuxR-like quorum-sensing transcription factors"/>
    <property type="match status" value="1"/>
</dbReference>
<dbReference type="Pfam" id="PF03472">
    <property type="entry name" value="Autoind_bind"/>
    <property type="match status" value="1"/>
</dbReference>
<dbReference type="GO" id="GO:0006355">
    <property type="term" value="P:regulation of DNA-templated transcription"/>
    <property type="evidence" value="ECO:0007669"/>
    <property type="project" value="InterPro"/>
</dbReference>
<name>A0A512ARE6_9SPHN</name>
<evidence type="ECO:0000313" key="5">
    <source>
        <dbReference type="EMBL" id="GEO02127.1"/>
    </source>
</evidence>
<dbReference type="InterPro" id="IPR000792">
    <property type="entry name" value="Tscrpt_reg_LuxR_C"/>
</dbReference>
<comment type="caution">
    <text evidence="5">The sequence shown here is derived from an EMBL/GenBank/DDBJ whole genome shotgun (WGS) entry which is preliminary data.</text>
</comment>
<dbReference type="PRINTS" id="PR00038">
    <property type="entry name" value="HTHLUXR"/>
</dbReference>
<dbReference type="Gene3D" id="1.10.10.10">
    <property type="entry name" value="Winged helix-like DNA-binding domain superfamily/Winged helix DNA-binding domain"/>
    <property type="match status" value="1"/>
</dbReference>
<protein>
    <submittedName>
        <fullName evidence="5">LuxR family transcriptional regulator</fullName>
    </submittedName>
</protein>
<dbReference type="Gene3D" id="3.30.450.80">
    <property type="entry name" value="Transcription factor LuxR-like, autoinducer-binding domain"/>
    <property type="match status" value="1"/>
</dbReference>
<dbReference type="InterPro" id="IPR016032">
    <property type="entry name" value="Sig_transdc_resp-reg_C-effctor"/>
</dbReference>
<evidence type="ECO:0000256" key="2">
    <source>
        <dbReference type="ARBA" id="ARBA00023125"/>
    </source>
</evidence>
<proteinExistence type="predicted"/>
<evidence type="ECO:0000256" key="1">
    <source>
        <dbReference type="ARBA" id="ARBA00023015"/>
    </source>
</evidence>
<dbReference type="Proteomes" id="UP000321464">
    <property type="component" value="Unassembled WGS sequence"/>
</dbReference>
<dbReference type="SUPFAM" id="SSF46894">
    <property type="entry name" value="C-terminal effector domain of the bipartite response regulators"/>
    <property type="match status" value="1"/>
</dbReference>
<dbReference type="PANTHER" id="PTHR44688:SF16">
    <property type="entry name" value="DNA-BINDING TRANSCRIPTIONAL ACTIVATOR DEVR_DOSR"/>
    <property type="match status" value="1"/>
</dbReference>
<dbReference type="InterPro" id="IPR036388">
    <property type="entry name" value="WH-like_DNA-bd_sf"/>
</dbReference>
<gene>
    <name evidence="5" type="ORF">NSE01_39590</name>
</gene>
<evidence type="ECO:0000256" key="3">
    <source>
        <dbReference type="ARBA" id="ARBA00023163"/>
    </source>
</evidence>
<dbReference type="InterPro" id="IPR036693">
    <property type="entry name" value="TF_LuxR_autoind-bd_dom_sf"/>
</dbReference>
<sequence length="256" mass="28149">MSIAIEPLTIASRFLSEIDRADTAAGCLDALHRAAEELGWSRFGYGWAPALRFRPGEAYPVMTRGLPASWKRDWGKHGRHDPYMEHACSSPLPFAWSQVIEKAGSLSEKQRDCISYVNDAIGTSVALTIPVHVSGRRPAFLSLIGERCLSSLEGDVQDEQAIALMRLLAQSLDNHLFGKAGTLTCDDNRLSNRERECMVWTARGKTVDDIATILDISTDTVRVYMKRIIGKLQVSNKTHAVAKALALGLIEPGEVS</sequence>
<evidence type="ECO:0000259" key="4">
    <source>
        <dbReference type="PROSITE" id="PS50043"/>
    </source>
</evidence>
<dbReference type="InterPro" id="IPR005143">
    <property type="entry name" value="TF_LuxR_autoind-bd_dom"/>
</dbReference>
<dbReference type="EMBL" id="BJYR01000035">
    <property type="protein sequence ID" value="GEO02127.1"/>
    <property type="molecule type" value="Genomic_DNA"/>
</dbReference>
<dbReference type="CDD" id="cd06170">
    <property type="entry name" value="LuxR_C_like"/>
    <property type="match status" value="1"/>
</dbReference>
<reference evidence="5 6" key="1">
    <citation type="submission" date="2019-07" db="EMBL/GenBank/DDBJ databases">
        <title>Whole genome shotgun sequence of Novosphingobium sediminis NBRC 106119.</title>
        <authorList>
            <person name="Hosoyama A."/>
            <person name="Uohara A."/>
            <person name="Ohji S."/>
            <person name="Ichikawa N."/>
        </authorList>
    </citation>
    <scope>NUCLEOTIDE SEQUENCE [LARGE SCALE GENOMIC DNA]</scope>
    <source>
        <strain evidence="5 6">NBRC 106119</strain>
    </source>
</reference>
<dbReference type="PROSITE" id="PS50043">
    <property type="entry name" value="HTH_LUXR_2"/>
    <property type="match status" value="1"/>
</dbReference>
<organism evidence="5 6">
    <name type="scientific">Novosphingobium sediminis</name>
    <dbReference type="NCBI Taxonomy" id="707214"/>
    <lineage>
        <taxon>Bacteria</taxon>
        <taxon>Pseudomonadati</taxon>
        <taxon>Pseudomonadota</taxon>
        <taxon>Alphaproteobacteria</taxon>
        <taxon>Sphingomonadales</taxon>
        <taxon>Sphingomonadaceae</taxon>
        <taxon>Novosphingobium</taxon>
    </lineage>
</organism>